<dbReference type="EMBL" id="CP002198">
    <property type="protein sequence ID" value="ADN16735.1"/>
    <property type="molecule type" value="Genomic_DNA"/>
</dbReference>
<name>E0UGB6_GLOV7</name>
<organism evidence="2 3">
    <name type="scientific">Gloeothece verrucosa (strain PCC 7822)</name>
    <name type="common">Cyanothece sp. (strain PCC 7822)</name>
    <dbReference type="NCBI Taxonomy" id="497965"/>
    <lineage>
        <taxon>Bacteria</taxon>
        <taxon>Bacillati</taxon>
        <taxon>Cyanobacteriota</taxon>
        <taxon>Cyanophyceae</taxon>
        <taxon>Oscillatoriophycideae</taxon>
        <taxon>Chroococcales</taxon>
        <taxon>Aphanothecaceae</taxon>
        <taxon>Gloeothece</taxon>
        <taxon>Gloeothece verrucosa</taxon>
    </lineage>
</organism>
<dbReference type="GO" id="GO:0032259">
    <property type="term" value="P:methylation"/>
    <property type="evidence" value="ECO:0007669"/>
    <property type="project" value="UniProtKB-KW"/>
</dbReference>
<feature type="domain" description="Methyltransferase type 11" evidence="1">
    <location>
        <begin position="43"/>
        <end position="132"/>
    </location>
</feature>
<protein>
    <submittedName>
        <fullName evidence="2">Methyltransferase type 11</fullName>
    </submittedName>
</protein>
<dbReference type="InterPro" id="IPR013216">
    <property type="entry name" value="Methyltransf_11"/>
</dbReference>
<dbReference type="SUPFAM" id="SSF53335">
    <property type="entry name" value="S-adenosyl-L-methionine-dependent methyltransferases"/>
    <property type="match status" value="1"/>
</dbReference>
<keyword evidence="2" id="KW-0808">Transferase</keyword>
<dbReference type="PANTHER" id="PTHR43861:SF1">
    <property type="entry name" value="TRANS-ACONITATE 2-METHYLTRANSFERASE"/>
    <property type="match status" value="1"/>
</dbReference>
<keyword evidence="2" id="KW-0489">Methyltransferase</keyword>
<gene>
    <name evidence="2" type="ordered locus">Cyan7822_4844</name>
</gene>
<keyword evidence="3" id="KW-1185">Reference proteome</keyword>
<dbReference type="GO" id="GO:0008757">
    <property type="term" value="F:S-adenosylmethionine-dependent methyltransferase activity"/>
    <property type="evidence" value="ECO:0007669"/>
    <property type="project" value="InterPro"/>
</dbReference>
<dbReference type="InterPro" id="IPR029063">
    <property type="entry name" value="SAM-dependent_MTases_sf"/>
</dbReference>
<evidence type="ECO:0000259" key="1">
    <source>
        <dbReference type="Pfam" id="PF08241"/>
    </source>
</evidence>
<sequence>MNQSLRPNTTWDANLYQDKYAFVWHYGAELIEILSPQKREQVLDLGCGTGQLTHQIAQMGAIVTGIDHSPTMIAQAAKNYPDLQFRVADGANFSVETPFDAVFSNAALHWIKDSQGAIRCIWQALRTGGRFVAEFGGKGNVEQIVSAFKRVLTQNGYPVTPELNPWYFPSVGEYAILLEQQGFEVTYATLFERPTQLEEGEQGIQNWIEMFGKSWLLIVPEPERAEILQQVEAQLKTKLYRDQTWFADYKRLRIVAIKL</sequence>
<dbReference type="Pfam" id="PF08241">
    <property type="entry name" value="Methyltransf_11"/>
    <property type="match status" value="1"/>
</dbReference>
<dbReference type="HOGENOM" id="CLU_037990_5_3_3"/>
<evidence type="ECO:0000313" key="2">
    <source>
        <dbReference type="EMBL" id="ADN16735.1"/>
    </source>
</evidence>
<dbReference type="CDD" id="cd02440">
    <property type="entry name" value="AdoMet_MTases"/>
    <property type="match status" value="1"/>
</dbReference>
<reference evidence="3" key="1">
    <citation type="journal article" date="2011" name="MBio">
        <title>Novel metabolic attributes of the genus Cyanothece, comprising a group of unicellular nitrogen-fixing Cyanobacteria.</title>
        <authorList>
            <person name="Bandyopadhyay A."/>
            <person name="Elvitigala T."/>
            <person name="Welsh E."/>
            <person name="Stockel J."/>
            <person name="Liberton M."/>
            <person name="Min H."/>
            <person name="Sherman L.A."/>
            <person name="Pakrasi H.B."/>
        </authorList>
    </citation>
    <scope>NUCLEOTIDE SEQUENCE [LARGE SCALE GENOMIC DNA]</scope>
    <source>
        <strain evidence="3">PCC 7822</strain>
    </source>
</reference>
<dbReference type="OrthoDB" id="9760689at2"/>
<dbReference type="PANTHER" id="PTHR43861">
    <property type="entry name" value="TRANS-ACONITATE 2-METHYLTRANSFERASE-RELATED"/>
    <property type="match status" value="1"/>
</dbReference>
<dbReference type="Proteomes" id="UP000008206">
    <property type="component" value="Chromosome"/>
</dbReference>
<dbReference type="AlphaFoldDB" id="E0UGB6"/>
<dbReference type="KEGG" id="cyj:Cyan7822_4844"/>
<dbReference type="RefSeq" id="WP_013324775.1">
    <property type="nucleotide sequence ID" value="NC_014501.1"/>
</dbReference>
<dbReference type="Gene3D" id="3.40.50.150">
    <property type="entry name" value="Vaccinia Virus protein VP39"/>
    <property type="match status" value="1"/>
</dbReference>
<evidence type="ECO:0000313" key="3">
    <source>
        <dbReference type="Proteomes" id="UP000008206"/>
    </source>
</evidence>
<accession>E0UGB6</accession>
<dbReference type="eggNOG" id="COG4106">
    <property type="taxonomic scope" value="Bacteria"/>
</dbReference>
<proteinExistence type="predicted"/>